<proteinExistence type="predicted"/>
<evidence type="ECO:0000256" key="1">
    <source>
        <dbReference type="SAM" id="Phobius"/>
    </source>
</evidence>
<dbReference type="Proteomes" id="UP000271531">
    <property type="component" value="Unassembled WGS sequence"/>
</dbReference>
<accession>A0A3M6HY73</accession>
<sequence length="79" mass="8908">MSTDGTQGRAEMDNYQRMIIWSTAWALIGGMVVCGKCMKSQCITNSHVTFPHEPTCQAKENVAQMPWAELHEILDHERG</sequence>
<keyword evidence="1" id="KW-0812">Transmembrane</keyword>
<feature type="transmembrane region" description="Helical" evidence="1">
    <location>
        <begin position="18"/>
        <end position="35"/>
    </location>
</feature>
<gene>
    <name evidence="2" type="ORF">ALP03_00062</name>
</gene>
<keyword evidence="1" id="KW-1133">Transmembrane helix</keyword>
<dbReference type="EMBL" id="RBVA01000133">
    <property type="protein sequence ID" value="RMW09885.1"/>
    <property type="molecule type" value="Genomic_DNA"/>
</dbReference>
<organism evidence="2 3">
    <name type="scientific">Pseudomonas amygdali pv. tabaci</name>
    <name type="common">Pseudomonas syringae pv. tabaci</name>
    <dbReference type="NCBI Taxonomy" id="322"/>
    <lineage>
        <taxon>Bacteria</taxon>
        <taxon>Pseudomonadati</taxon>
        <taxon>Pseudomonadota</taxon>
        <taxon>Gammaproteobacteria</taxon>
        <taxon>Pseudomonadales</taxon>
        <taxon>Pseudomonadaceae</taxon>
        <taxon>Pseudomonas</taxon>
        <taxon>Pseudomonas amygdali</taxon>
    </lineage>
</organism>
<reference evidence="2 3" key="1">
    <citation type="submission" date="2018-08" db="EMBL/GenBank/DDBJ databases">
        <title>Recombination of ecologically and evolutionarily significant loci maintains genetic cohesion in the Pseudomonas syringae species complex.</title>
        <authorList>
            <person name="Dillon M."/>
            <person name="Thakur S."/>
            <person name="Almeida R.N.D."/>
            <person name="Weir B.S."/>
            <person name="Guttman D.S."/>
        </authorList>
    </citation>
    <scope>NUCLEOTIDE SEQUENCE [LARGE SCALE GENOMIC DNA]</scope>
    <source>
        <strain evidence="2 3">ICMP 4525</strain>
    </source>
</reference>
<comment type="caution">
    <text evidence="2">The sequence shown here is derived from an EMBL/GenBank/DDBJ whole genome shotgun (WGS) entry which is preliminary data.</text>
</comment>
<evidence type="ECO:0000313" key="2">
    <source>
        <dbReference type="EMBL" id="RMW09885.1"/>
    </source>
</evidence>
<dbReference type="AlphaFoldDB" id="A0A3M6HY73"/>
<name>A0A3M6HY73_PSEAJ</name>
<evidence type="ECO:0000313" key="3">
    <source>
        <dbReference type="Proteomes" id="UP000271531"/>
    </source>
</evidence>
<keyword evidence="1" id="KW-0472">Membrane</keyword>
<protein>
    <submittedName>
        <fullName evidence="2">Uncharacterized protein</fullName>
    </submittedName>
</protein>